<name>A0AC34PV65_9BILA</name>
<organism evidence="1 2">
    <name type="scientific">Panagrolaimus sp. JU765</name>
    <dbReference type="NCBI Taxonomy" id="591449"/>
    <lineage>
        <taxon>Eukaryota</taxon>
        <taxon>Metazoa</taxon>
        <taxon>Ecdysozoa</taxon>
        <taxon>Nematoda</taxon>
        <taxon>Chromadorea</taxon>
        <taxon>Rhabditida</taxon>
        <taxon>Tylenchina</taxon>
        <taxon>Panagrolaimomorpha</taxon>
        <taxon>Panagrolaimoidea</taxon>
        <taxon>Panagrolaimidae</taxon>
        <taxon>Panagrolaimus</taxon>
    </lineage>
</organism>
<proteinExistence type="predicted"/>
<dbReference type="Proteomes" id="UP000887576">
    <property type="component" value="Unplaced"/>
</dbReference>
<dbReference type="WBParaSite" id="JU765_v2.g1035.t1">
    <property type="protein sequence ID" value="JU765_v2.g1035.t1"/>
    <property type="gene ID" value="JU765_v2.g1035"/>
</dbReference>
<accession>A0AC34PV65</accession>
<sequence length="110" mass="11914">MSQVYKVDHDLSDDDVIRYSRQLITSDFHVQGQQLLKKASVLIVGCGGLGNPVALYLAGAGIGKLGLVDADAVDLSNIHRQIGFTMADIGKRKVDVLKEAVKMCVVNKFI</sequence>
<evidence type="ECO:0000313" key="2">
    <source>
        <dbReference type="WBParaSite" id="JU765_v2.g1035.t1"/>
    </source>
</evidence>
<evidence type="ECO:0000313" key="1">
    <source>
        <dbReference type="Proteomes" id="UP000887576"/>
    </source>
</evidence>
<reference evidence="2" key="1">
    <citation type="submission" date="2022-11" db="UniProtKB">
        <authorList>
            <consortium name="WormBaseParasite"/>
        </authorList>
    </citation>
    <scope>IDENTIFICATION</scope>
</reference>
<protein>
    <submittedName>
        <fullName evidence="2">THIF-type NAD/FAD binding fold domain-containing protein</fullName>
    </submittedName>
</protein>